<comment type="caution">
    <text evidence="1">The sequence shown here is derived from an EMBL/GenBank/DDBJ whole genome shotgun (WGS) entry which is preliminary data.</text>
</comment>
<sequence length="104" mass="11192">MSTVLLRGIGNKYIQRPAISCLFGILTETGQAGTENNRAALFIDCKINADHITRSLAVMLLVAQPSDYRVSLAPVSCPRGGGFGKLPHPPLIFMVHSHCGCTRV</sequence>
<gene>
    <name evidence="1" type="ORF">CDAR_56991</name>
</gene>
<organism evidence="1 2">
    <name type="scientific">Caerostris darwini</name>
    <dbReference type="NCBI Taxonomy" id="1538125"/>
    <lineage>
        <taxon>Eukaryota</taxon>
        <taxon>Metazoa</taxon>
        <taxon>Ecdysozoa</taxon>
        <taxon>Arthropoda</taxon>
        <taxon>Chelicerata</taxon>
        <taxon>Arachnida</taxon>
        <taxon>Araneae</taxon>
        <taxon>Araneomorphae</taxon>
        <taxon>Entelegynae</taxon>
        <taxon>Araneoidea</taxon>
        <taxon>Araneidae</taxon>
        <taxon>Caerostris</taxon>
    </lineage>
</organism>
<proteinExistence type="predicted"/>
<dbReference type="AlphaFoldDB" id="A0AAV4QF64"/>
<evidence type="ECO:0000313" key="1">
    <source>
        <dbReference type="EMBL" id="GIY07957.1"/>
    </source>
</evidence>
<evidence type="ECO:0000313" key="2">
    <source>
        <dbReference type="Proteomes" id="UP001054837"/>
    </source>
</evidence>
<keyword evidence="2" id="KW-1185">Reference proteome</keyword>
<name>A0AAV4QF64_9ARAC</name>
<reference evidence="1 2" key="1">
    <citation type="submission" date="2021-06" db="EMBL/GenBank/DDBJ databases">
        <title>Caerostris darwini draft genome.</title>
        <authorList>
            <person name="Kono N."/>
            <person name="Arakawa K."/>
        </authorList>
    </citation>
    <scope>NUCLEOTIDE SEQUENCE [LARGE SCALE GENOMIC DNA]</scope>
</reference>
<protein>
    <submittedName>
        <fullName evidence="1">Uncharacterized protein</fullName>
    </submittedName>
</protein>
<dbReference type="Proteomes" id="UP001054837">
    <property type="component" value="Unassembled WGS sequence"/>
</dbReference>
<accession>A0AAV4QF64</accession>
<dbReference type="EMBL" id="BPLQ01004421">
    <property type="protein sequence ID" value="GIY07957.1"/>
    <property type="molecule type" value="Genomic_DNA"/>
</dbReference>